<evidence type="ECO:0000259" key="7">
    <source>
        <dbReference type="PROSITE" id="PS51666"/>
    </source>
</evidence>
<dbReference type="GO" id="GO:0005634">
    <property type="term" value="C:nucleus"/>
    <property type="evidence" value="ECO:0007669"/>
    <property type="project" value="UniProtKB-SubCell"/>
</dbReference>
<evidence type="ECO:0000259" key="8">
    <source>
        <dbReference type="PROSITE" id="PS51667"/>
    </source>
</evidence>
<feature type="compositionally biased region" description="Polar residues" evidence="6">
    <location>
        <begin position="427"/>
        <end position="442"/>
    </location>
</feature>
<dbReference type="GO" id="GO:0006355">
    <property type="term" value="P:regulation of DNA-templated transcription"/>
    <property type="evidence" value="ECO:0007669"/>
    <property type="project" value="InterPro"/>
</dbReference>
<evidence type="ECO:0000256" key="4">
    <source>
        <dbReference type="PROSITE-ProRule" id="PRU01002"/>
    </source>
</evidence>
<dbReference type="InterPro" id="IPR014977">
    <property type="entry name" value="WRC_dom"/>
</dbReference>
<evidence type="ECO:0000313" key="9">
    <source>
        <dbReference type="EMBL" id="CAH2059080.1"/>
    </source>
</evidence>
<dbReference type="PANTHER" id="PTHR31602">
    <property type="entry name" value="GROWTH-REGULATING FACTOR 5"/>
    <property type="match status" value="1"/>
</dbReference>
<evidence type="ECO:0000256" key="1">
    <source>
        <dbReference type="ARBA" id="ARBA00004123"/>
    </source>
</evidence>
<evidence type="ECO:0000256" key="6">
    <source>
        <dbReference type="SAM" id="MobiDB-lite"/>
    </source>
</evidence>
<feature type="short sequence motif" description="Bipartite nuclear localization signal" evidence="4">
    <location>
        <begin position="229"/>
        <end position="236"/>
    </location>
</feature>
<feature type="domain" description="WRC" evidence="8">
    <location>
        <begin position="196"/>
        <end position="240"/>
    </location>
</feature>
<feature type="domain" description="QLQ" evidence="7">
    <location>
        <begin position="128"/>
        <end position="163"/>
    </location>
</feature>
<keyword evidence="5" id="KW-0805">Transcription regulation</keyword>
<protein>
    <recommendedName>
        <fullName evidence="5">Growth-regulating factor</fullName>
    </recommendedName>
</protein>
<evidence type="ECO:0000256" key="3">
    <source>
        <dbReference type="ARBA" id="ARBA00023242"/>
    </source>
</evidence>
<name>A0AAU9S7K7_THLAR</name>
<dbReference type="GO" id="GO:0005524">
    <property type="term" value="F:ATP binding"/>
    <property type="evidence" value="ECO:0007669"/>
    <property type="project" value="UniProtKB-UniRule"/>
</dbReference>
<gene>
    <name evidence="9" type="ORF">TAV2_LOCUS13594</name>
</gene>
<proteinExistence type="inferred from homology"/>
<evidence type="ECO:0000256" key="5">
    <source>
        <dbReference type="RuleBase" id="RU367127"/>
    </source>
</evidence>
<dbReference type="PROSITE" id="PS51667">
    <property type="entry name" value="WRC"/>
    <property type="match status" value="1"/>
</dbReference>
<comment type="function">
    <text evidence="5">Transcription activator.</text>
</comment>
<feature type="non-terminal residue" evidence="9">
    <location>
        <position position="442"/>
    </location>
</feature>
<keyword evidence="3 4" id="KW-0539">Nucleus</keyword>
<dbReference type="InterPro" id="IPR014978">
    <property type="entry name" value="Gln-Leu-Gln_QLQ"/>
</dbReference>
<dbReference type="AlphaFoldDB" id="A0AAU9S7K7"/>
<dbReference type="Pfam" id="PF08879">
    <property type="entry name" value="WRC"/>
    <property type="match status" value="1"/>
</dbReference>
<evidence type="ECO:0000313" key="10">
    <source>
        <dbReference type="Proteomes" id="UP000836841"/>
    </source>
</evidence>
<organism evidence="9 10">
    <name type="scientific">Thlaspi arvense</name>
    <name type="common">Field penny-cress</name>
    <dbReference type="NCBI Taxonomy" id="13288"/>
    <lineage>
        <taxon>Eukaryota</taxon>
        <taxon>Viridiplantae</taxon>
        <taxon>Streptophyta</taxon>
        <taxon>Embryophyta</taxon>
        <taxon>Tracheophyta</taxon>
        <taxon>Spermatophyta</taxon>
        <taxon>Magnoliopsida</taxon>
        <taxon>eudicotyledons</taxon>
        <taxon>Gunneridae</taxon>
        <taxon>Pentapetalae</taxon>
        <taxon>rosids</taxon>
        <taxon>malvids</taxon>
        <taxon>Brassicales</taxon>
        <taxon>Brassicaceae</taxon>
        <taxon>Thlaspideae</taxon>
        <taxon>Thlaspi</taxon>
    </lineage>
</organism>
<feature type="region of interest" description="Disordered" evidence="6">
    <location>
        <begin position="227"/>
        <end position="268"/>
    </location>
</feature>
<evidence type="ECO:0000256" key="2">
    <source>
        <dbReference type="ARBA" id="ARBA00008122"/>
    </source>
</evidence>
<feature type="compositionally biased region" description="Low complexity" evidence="6">
    <location>
        <begin position="240"/>
        <end position="268"/>
    </location>
</feature>
<comment type="similarity">
    <text evidence="2 5">Belongs to the GRF family.</text>
</comment>
<dbReference type="PROSITE" id="PS51666">
    <property type="entry name" value="QLQ"/>
    <property type="match status" value="1"/>
</dbReference>
<keyword evidence="5" id="KW-0804">Transcription</keyword>
<dbReference type="GO" id="GO:0099402">
    <property type="term" value="P:plant organ development"/>
    <property type="evidence" value="ECO:0007669"/>
    <property type="project" value="UniProtKB-ARBA"/>
</dbReference>
<dbReference type="Pfam" id="PF08880">
    <property type="entry name" value="QLQ"/>
    <property type="match status" value="1"/>
</dbReference>
<dbReference type="InterPro" id="IPR031137">
    <property type="entry name" value="GRF"/>
</dbReference>
<keyword evidence="5" id="KW-0010">Activator</keyword>
<reference evidence="9 10" key="1">
    <citation type="submission" date="2022-03" db="EMBL/GenBank/DDBJ databases">
        <authorList>
            <person name="Nunn A."/>
            <person name="Chopra R."/>
            <person name="Nunn A."/>
            <person name="Contreras Garrido A."/>
        </authorList>
    </citation>
    <scope>NUCLEOTIDE SEQUENCE [LARGE SCALE GENOMIC DNA]</scope>
</reference>
<sequence length="442" mass="48449">GQKVVPFFFCSSQPQQDFAIVAIAIKSDPGNKKKKKVKNPFIPKAANTHSLSLSAMDLQLKQWRNQQQQTESEEQPSAAKIPKHVFDQIQSHTAASSALPLFAPEPTSSKLSSLSPDSSSRFPKMGSFFSWAQWQELELQALIYRYMLAGAAVPQELLLPIKKSLLHLSPSYFLHHPFQHLPHYQPAWYLGRAAMDPEPGRCRRTDGKKWRCSRDVFTGHKYCERHMHRGRNRSRKPVETPTVTATTTTTSMAATASAAAAPPTATSSSFSFGGGEEVGQGGSSCFFFSGSSNSSSELLHLSQSCSEMKQESNNKRPYESHNGFGNNRSDGGHILRHFFDDWPRSEAGNSSSPMSSATCLSISMPGNSSSDVSLKLSTGNEVEARSNNNGRDQQNMSWWSGGGTHHNHHHMGGPLAEALRSSSSSSPTSVLHQLGVSTQAFH</sequence>
<keyword evidence="10" id="KW-1185">Reference proteome</keyword>
<feature type="non-terminal residue" evidence="9">
    <location>
        <position position="1"/>
    </location>
</feature>
<comment type="subcellular location">
    <subcellularLocation>
        <location evidence="1 4 5">Nucleus</location>
    </subcellularLocation>
</comment>
<comment type="domain">
    <text evidence="5">The QLQ domain and WRC domain may be involved in protein-protein interaction and DNA-binding, respectively.</text>
</comment>
<dbReference type="GO" id="GO:0006351">
    <property type="term" value="P:DNA-templated transcription"/>
    <property type="evidence" value="ECO:0007669"/>
    <property type="project" value="UniProtKB-UniRule"/>
</dbReference>
<dbReference type="SMART" id="SM00951">
    <property type="entry name" value="QLQ"/>
    <property type="match status" value="1"/>
</dbReference>
<dbReference type="EMBL" id="OU466860">
    <property type="protein sequence ID" value="CAH2059080.1"/>
    <property type="molecule type" value="Genomic_DNA"/>
</dbReference>
<feature type="short sequence motif" description="Bipartite nuclear localization signal" evidence="4">
    <location>
        <begin position="201"/>
        <end position="211"/>
    </location>
</feature>
<dbReference type="Proteomes" id="UP000836841">
    <property type="component" value="Chromosome 4"/>
</dbReference>
<accession>A0AAU9S7K7</accession>
<feature type="compositionally biased region" description="Polar residues" evidence="6">
    <location>
        <begin position="379"/>
        <end position="398"/>
    </location>
</feature>
<feature type="region of interest" description="Disordered" evidence="6">
    <location>
        <begin position="379"/>
        <end position="442"/>
    </location>
</feature>
<dbReference type="PANTHER" id="PTHR31602:SF63">
    <property type="entry name" value="GROWTH-REGULATING FACTOR 3"/>
    <property type="match status" value="1"/>
</dbReference>